<evidence type="ECO:0000256" key="2">
    <source>
        <dbReference type="ARBA" id="ARBA00020953"/>
    </source>
</evidence>
<dbReference type="GO" id="GO:0042254">
    <property type="term" value="P:ribosome biogenesis"/>
    <property type="evidence" value="ECO:0007669"/>
    <property type="project" value="UniProtKB-KW"/>
</dbReference>
<dbReference type="GO" id="GO:0005525">
    <property type="term" value="F:GTP binding"/>
    <property type="evidence" value="ECO:0007669"/>
    <property type="project" value="UniProtKB-UniRule"/>
</dbReference>
<evidence type="ECO:0000313" key="14">
    <source>
        <dbReference type="Proteomes" id="UP000277424"/>
    </source>
</evidence>
<dbReference type="InterPro" id="IPR027417">
    <property type="entry name" value="P-loop_NTPase"/>
</dbReference>
<dbReference type="NCBIfam" id="TIGR00231">
    <property type="entry name" value="small_GTP"/>
    <property type="match status" value="2"/>
</dbReference>
<keyword evidence="6 8" id="KW-0342">GTP-binding</keyword>
<accession>A0A420WRF2</accession>
<dbReference type="InterPro" id="IPR006073">
    <property type="entry name" value="GTP-bd"/>
</dbReference>
<dbReference type="PIRSF" id="PIRSF006485">
    <property type="entry name" value="GTP-binding_EngA"/>
    <property type="match status" value="1"/>
</dbReference>
<dbReference type="InterPro" id="IPR032859">
    <property type="entry name" value="KH_dom-like"/>
</dbReference>
<dbReference type="Proteomes" id="UP000277424">
    <property type="component" value="Unassembled WGS sequence"/>
</dbReference>
<feature type="region of interest" description="Disordered" evidence="11">
    <location>
        <begin position="166"/>
        <end position="196"/>
    </location>
</feature>
<dbReference type="InterPro" id="IPR005225">
    <property type="entry name" value="Small_GTP-bd"/>
</dbReference>
<dbReference type="PRINTS" id="PR00326">
    <property type="entry name" value="GTP1OBG"/>
</dbReference>
<protein>
    <recommendedName>
        <fullName evidence="2 8">GTPase Der</fullName>
    </recommendedName>
    <alternativeName>
        <fullName evidence="7 8">GTP-binding protein EngA</fullName>
    </alternativeName>
</protein>
<dbReference type="Pfam" id="PF14714">
    <property type="entry name" value="KH_dom-like"/>
    <property type="match status" value="1"/>
</dbReference>
<reference evidence="13 14" key="1">
    <citation type="submission" date="2018-10" db="EMBL/GenBank/DDBJ databases">
        <title>Comparative analysis of microorganisms from saline springs in Andes Mountain Range, Colombia.</title>
        <authorList>
            <person name="Rubin E."/>
        </authorList>
    </citation>
    <scope>NUCLEOTIDE SEQUENCE [LARGE SCALE GENOMIC DNA]</scope>
    <source>
        <strain evidence="13 14">USBA 36</strain>
    </source>
</reference>
<dbReference type="FunFam" id="3.40.50.300:FF:000057">
    <property type="entry name" value="GTPase Der"/>
    <property type="match status" value="1"/>
</dbReference>
<evidence type="ECO:0000256" key="8">
    <source>
        <dbReference type="HAMAP-Rule" id="MF_00195"/>
    </source>
</evidence>
<keyword evidence="4 10" id="KW-0677">Repeat</keyword>
<dbReference type="PANTHER" id="PTHR43834:SF6">
    <property type="entry name" value="GTPASE DER"/>
    <property type="match status" value="1"/>
</dbReference>
<dbReference type="Gene3D" id="3.40.50.300">
    <property type="entry name" value="P-loop containing nucleotide triphosphate hydrolases"/>
    <property type="match status" value="2"/>
</dbReference>
<dbReference type="RefSeq" id="WP_121218619.1">
    <property type="nucleotide sequence ID" value="NZ_RBIG01000001.1"/>
</dbReference>
<comment type="similarity">
    <text evidence="1 8 9 10">Belongs to the TRAFAC class TrmE-Era-EngA-EngB-Septin-like GTPase superfamily. EngA (Der) GTPase family.</text>
</comment>
<comment type="subunit">
    <text evidence="8">Associates with the 50S ribosomal subunit.</text>
</comment>
<dbReference type="SUPFAM" id="SSF52540">
    <property type="entry name" value="P-loop containing nucleoside triphosphate hydrolases"/>
    <property type="match status" value="2"/>
</dbReference>
<evidence type="ECO:0000256" key="10">
    <source>
        <dbReference type="RuleBase" id="RU004481"/>
    </source>
</evidence>
<feature type="compositionally biased region" description="Acidic residues" evidence="11">
    <location>
        <begin position="186"/>
        <end position="196"/>
    </location>
</feature>
<dbReference type="InterPro" id="IPR016484">
    <property type="entry name" value="GTPase_Der"/>
</dbReference>
<name>A0A420WRF2_9PROT</name>
<evidence type="ECO:0000256" key="11">
    <source>
        <dbReference type="SAM" id="MobiDB-lite"/>
    </source>
</evidence>
<dbReference type="HAMAP" id="MF_00195">
    <property type="entry name" value="GTPase_Der"/>
    <property type="match status" value="1"/>
</dbReference>
<dbReference type="AlphaFoldDB" id="A0A420WRF2"/>
<dbReference type="PROSITE" id="PS51712">
    <property type="entry name" value="G_ENGA"/>
    <property type="match status" value="2"/>
</dbReference>
<feature type="binding site" evidence="8">
    <location>
        <begin position="323"/>
        <end position="326"/>
    </location>
    <ligand>
        <name>GTP</name>
        <dbReference type="ChEBI" id="CHEBI:37565"/>
        <label>2</label>
    </ligand>
</feature>
<dbReference type="FunFam" id="3.30.300.20:FF:000004">
    <property type="entry name" value="GTPase Der"/>
    <property type="match status" value="1"/>
</dbReference>
<dbReference type="EMBL" id="RBIG01000001">
    <property type="protein sequence ID" value="RKQ73638.1"/>
    <property type="molecule type" value="Genomic_DNA"/>
</dbReference>
<dbReference type="CDD" id="cd01895">
    <property type="entry name" value="EngA2"/>
    <property type="match status" value="1"/>
</dbReference>
<dbReference type="InterPro" id="IPR031166">
    <property type="entry name" value="G_ENGA"/>
</dbReference>
<comment type="function">
    <text evidence="8 10">GTPase that plays an essential role in the late steps of ribosome biogenesis.</text>
</comment>
<dbReference type="CDD" id="cd01894">
    <property type="entry name" value="EngA1"/>
    <property type="match status" value="1"/>
</dbReference>
<evidence type="ECO:0000256" key="6">
    <source>
        <dbReference type="ARBA" id="ARBA00023134"/>
    </source>
</evidence>
<keyword evidence="3 8" id="KW-0690">Ribosome biogenesis</keyword>
<organism evidence="13 14">
    <name type="scientific">Oceanibaculum indicum</name>
    <dbReference type="NCBI Taxonomy" id="526216"/>
    <lineage>
        <taxon>Bacteria</taxon>
        <taxon>Pseudomonadati</taxon>
        <taxon>Pseudomonadota</taxon>
        <taxon>Alphaproteobacteria</taxon>
        <taxon>Rhodospirillales</taxon>
        <taxon>Oceanibaculaceae</taxon>
        <taxon>Oceanibaculum</taxon>
    </lineage>
</organism>
<sequence length="473" mass="52695">MTRFTIAIVGRPNVGKSTLFNRLAGKQLAIVEDTPGVTRDWREAAGQLGPLRFRLIDTAGYEDSYDDSLPARMRQQTERAIEEADLTLMVVDARAGLTPLDETFARLLRKGSRPVVLVANKCEGRAGEPGLLEAYALGLGDPIPFSAQHGIGLSDLYDAIVEHMPEEEPEDEEQPQTEPGLTVTGEDGEEVLDGDLLPDDAPRIIQMAIVGRPNAGKSTLVNRLLGVERMLTGPEAGITRDAIATDWEYEGRPVRLVDTAGMRRKARIDEKLEQLSVQDTLRAIRYAHVVVLMLDAELGMDKQDLTIARMVEEEGRALVIAFNKWDAVADKETALADLRDRLETSLSQVKGVPVVTLSALKGRNLDRLMAAVFQVYDTWNRRISTAQLNRWLAGLLEMHPPPLVAGRRLKLRYMTQIKTRPPTFAIWASRPEELPGSYQRYLVNGLRQDFDMPGVPVRVYLRKGRNPYAGKKK</sequence>
<dbReference type="PANTHER" id="PTHR43834">
    <property type="entry name" value="GTPASE DER"/>
    <property type="match status" value="1"/>
</dbReference>
<evidence type="ECO:0000256" key="3">
    <source>
        <dbReference type="ARBA" id="ARBA00022517"/>
    </source>
</evidence>
<evidence type="ECO:0000256" key="7">
    <source>
        <dbReference type="ARBA" id="ARBA00032345"/>
    </source>
</evidence>
<evidence type="ECO:0000256" key="9">
    <source>
        <dbReference type="PROSITE-ProRule" id="PRU01049"/>
    </source>
</evidence>
<dbReference type="NCBIfam" id="TIGR03594">
    <property type="entry name" value="GTPase_EngA"/>
    <property type="match status" value="1"/>
</dbReference>
<dbReference type="Gene3D" id="3.30.300.20">
    <property type="match status" value="1"/>
</dbReference>
<dbReference type="InterPro" id="IPR015946">
    <property type="entry name" value="KH_dom-like_a/b"/>
</dbReference>
<comment type="caution">
    <text evidence="13">The sequence shown here is derived from an EMBL/GenBank/DDBJ whole genome shotgun (WGS) entry which is preliminary data.</text>
</comment>
<proteinExistence type="inferred from homology"/>
<feature type="binding site" evidence="8">
    <location>
        <begin position="258"/>
        <end position="262"/>
    </location>
    <ligand>
        <name>GTP</name>
        <dbReference type="ChEBI" id="CHEBI:37565"/>
        <label>2</label>
    </ligand>
</feature>
<evidence type="ECO:0000256" key="4">
    <source>
        <dbReference type="ARBA" id="ARBA00022737"/>
    </source>
</evidence>
<feature type="binding site" evidence="8">
    <location>
        <begin position="10"/>
        <end position="17"/>
    </location>
    <ligand>
        <name>GTP</name>
        <dbReference type="ChEBI" id="CHEBI:37565"/>
        <label>1</label>
    </ligand>
</feature>
<feature type="domain" description="EngA-type G" evidence="12">
    <location>
        <begin position="205"/>
        <end position="380"/>
    </location>
</feature>
<feature type="binding site" evidence="8">
    <location>
        <begin position="57"/>
        <end position="61"/>
    </location>
    <ligand>
        <name>GTP</name>
        <dbReference type="ChEBI" id="CHEBI:37565"/>
        <label>1</label>
    </ligand>
</feature>
<gene>
    <name evidence="8" type="primary">der</name>
    <name evidence="13" type="ORF">BCL74_1427</name>
</gene>
<feature type="binding site" evidence="8">
    <location>
        <begin position="120"/>
        <end position="123"/>
    </location>
    <ligand>
        <name>GTP</name>
        <dbReference type="ChEBI" id="CHEBI:37565"/>
        <label>1</label>
    </ligand>
</feature>
<dbReference type="Pfam" id="PF01926">
    <property type="entry name" value="MMR_HSR1"/>
    <property type="match status" value="2"/>
</dbReference>
<evidence type="ECO:0000256" key="1">
    <source>
        <dbReference type="ARBA" id="ARBA00008279"/>
    </source>
</evidence>
<evidence type="ECO:0000313" key="13">
    <source>
        <dbReference type="EMBL" id="RKQ73638.1"/>
    </source>
</evidence>
<dbReference type="OrthoDB" id="9805918at2"/>
<evidence type="ECO:0000256" key="5">
    <source>
        <dbReference type="ARBA" id="ARBA00022741"/>
    </source>
</evidence>
<evidence type="ECO:0000259" key="12">
    <source>
        <dbReference type="PROSITE" id="PS51712"/>
    </source>
</evidence>
<dbReference type="FunFam" id="3.40.50.300:FF:000040">
    <property type="entry name" value="GTPase Der"/>
    <property type="match status" value="1"/>
</dbReference>
<keyword evidence="5 8" id="KW-0547">Nucleotide-binding</keyword>
<feature type="domain" description="EngA-type G" evidence="12">
    <location>
        <begin position="4"/>
        <end position="168"/>
    </location>
</feature>
<feature type="binding site" evidence="8">
    <location>
        <begin position="211"/>
        <end position="218"/>
    </location>
    <ligand>
        <name>GTP</name>
        <dbReference type="ChEBI" id="CHEBI:37565"/>
        <label>2</label>
    </ligand>
</feature>